<sequence length="69" mass="7368">MNQNDLHTGIDFACAVAQHFKLPNTTDPNMEMVTGANTVFGVKVTLMLTAGDLAAIANIMLDRSPPAHD</sequence>
<gene>
    <name evidence="1" type="ORF">AKG95_17990</name>
</gene>
<organism evidence="1 2">
    <name type="scientific">Janthinobacterium lividum</name>
    <dbReference type="NCBI Taxonomy" id="29581"/>
    <lineage>
        <taxon>Bacteria</taxon>
        <taxon>Pseudomonadati</taxon>
        <taxon>Pseudomonadota</taxon>
        <taxon>Betaproteobacteria</taxon>
        <taxon>Burkholderiales</taxon>
        <taxon>Oxalobacteraceae</taxon>
        <taxon>Janthinobacterium</taxon>
    </lineage>
</organism>
<proteinExistence type="predicted"/>
<accession>A0A1S1UA02</accession>
<reference evidence="1 2" key="1">
    <citation type="submission" date="2015-06" db="EMBL/GenBank/DDBJ databases">
        <title>Draft genome sequencing of a biphenyl-degrading bacterium, Janthinobacterium lividum MEG1.</title>
        <authorList>
            <person name="Shimodaira J."/>
            <person name="Hatta T."/>
        </authorList>
    </citation>
    <scope>NUCLEOTIDE SEQUENCE [LARGE SCALE GENOMIC DNA]</scope>
    <source>
        <strain evidence="1 2">MEG1</strain>
    </source>
</reference>
<dbReference type="Proteomes" id="UP000179840">
    <property type="component" value="Unassembled WGS sequence"/>
</dbReference>
<comment type="caution">
    <text evidence="1">The sequence shown here is derived from an EMBL/GenBank/DDBJ whole genome shotgun (WGS) entry which is preliminary data.</text>
</comment>
<dbReference type="RefSeq" id="WP_071078155.1">
    <property type="nucleotide sequence ID" value="NZ_LFKP01000008.1"/>
</dbReference>
<protein>
    <submittedName>
        <fullName evidence="1">Uncharacterized protein</fullName>
    </submittedName>
</protein>
<evidence type="ECO:0000313" key="2">
    <source>
        <dbReference type="Proteomes" id="UP000179840"/>
    </source>
</evidence>
<name>A0A1S1UA02_9BURK</name>
<dbReference type="EMBL" id="LFKP01000008">
    <property type="protein sequence ID" value="OHV96604.1"/>
    <property type="molecule type" value="Genomic_DNA"/>
</dbReference>
<dbReference type="AlphaFoldDB" id="A0A1S1UA02"/>
<evidence type="ECO:0000313" key="1">
    <source>
        <dbReference type="EMBL" id="OHV96604.1"/>
    </source>
</evidence>